<sequence>MTGFLDAGLAWAVPVRPDTLGAHLEAYAAGVPAITALRLCHRFGTGPAAHITRLPRELVFLIEEHVHAANWHLRSKPDCEWRSSFTCFQARCEPRKHEGDWSAYSAVVDSYMRECDHCTKNTMYDNNCPYRCPDEHNRLCPACAKDKGAEACYGTCRVRWESELNRVLRNDAAFFEQHERNKRTWMDKIRQCPASRFAKYDRLLLQHFGLEAFFASTKIDYQNLKWPRDFQYRWHAQSDLRTTICYLTLPRTGGPSGRFFNGSTEEKQGRILVEAAQALPVDLASTAAPIANMRRRFTFAMKTLALTPSVHPSQKHASPVSAKKLKMHDDAERNDGERKDKDATKTEPAPLKTVSLMHHQSGVTAPEPLEQGD</sequence>
<dbReference type="Proteomes" id="UP000270230">
    <property type="component" value="Unassembled WGS sequence"/>
</dbReference>
<dbReference type="OrthoDB" id="3795850at2759"/>
<dbReference type="EMBL" id="QWIN01001680">
    <property type="protein sequence ID" value="RMY37771.1"/>
    <property type="molecule type" value="Genomic_DNA"/>
</dbReference>
<comment type="caution">
    <text evidence="2">The sequence shown here is derived from an EMBL/GenBank/DDBJ whole genome shotgun (WGS) entry which is preliminary data.</text>
</comment>
<dbReference type="VEuPathDB" id="FungiDB:BTJ68_05545"/>
<name>A0A3M7BDD0_HORWE</name>
<gene>
    <name evidence="2" type="ORF">D0865_13270</name>
</gene>
<feature type="region of interest" description="Disordered" evidence="1">
    <location>
        <begin position="309"/>
        <end position="373"/>
    </location>
</feature>
<organism evidence="2 3">
    <name type="scientific">Hortaea werneckii</name>
    <name type="common">Black yeast</name>
    <name type="synonym">Cladosporium werneckii</name>
    <dbReference type="NCBI Taxonomy" id="91943"/>
    <lineage>
        <taxon>Eukaryota</taxon>
        <taxon>Fungi</taxon>
        <taxon>Dikarya</taxon>
        <taxon>Ascomycota</taxon>
        <taxon>Pezizomycotina</taxon>
        <taxon>Dothideomycetes</taxon>
        <taxon>Dothideomycetidae</taxon>
        <taxon>Mycosphaerellales</taxon>
        <taxon>Teratosphaeriaceae</taxon>
        <taxon>Hortaea</taxon>
    </lineage>
</organism>
<accession>A0A3M7BDD0</accession>
<dbReference type="AlphaFoldDB" id="A0A3M7BDD0"/>
<evidence type="ECO:0000313" key="2">
    <source>
        <dbReference type="EMBL" id="RMY37771.1"/>
    </source>
</evidence>
<evidence type="ECO:0000313" key="3">
    <source>
        <dbReference type="Proteomes" id="UP000270230"/>
    </source>
</evidence>
<feature type="compositionally biased region" description="Basic and acidic residues" evidence="1">
    <location>
        <begin position="327"/>
        <end position="345"/>
    </location>
</feature>
<proteinExistence type="predicted"/>
<reference evidence="2 3" key="1">
    <citation type="journal article" date="2018" name="BMC Genomics">
        <title>Genomic evidence for intraspecific hybridization in a clonal and extremely halotolerant yeast.</title>
        <authorList>
            <person name="Gostincar C."/>
            <person name="Stajich J.E."/>
            <person name="Zupancic J."/>
            <person name="Zalar P."/>
            <person name="Gunde-Cimerman N."/>
        </authorList>
    </citation>
    <scope>NUCLEOTIDE SEQUENCE [LARGE SCALE GENOMIC DNA]</scope>
    <source>
        <strain evidence="2 3">EXF-151</strain>
    </source>
</reference>
<protein>
    <submittedName>
        <fullName evidence="2">Uncharacterized protein</fullName>
    </submittedName>
</protein>
<evidence type="ECO:0000256" key="1">
    <source>
        <dbReference type="SAM" id="MobiDB-lite"/>
    </source>
</evidence>